<name>A0ABQ8Q419_9AGAR</name>
<reference evidence="2" key="1">
    <citation type="submission" date="2022-08" db="EMBL/GenBank/DDBJ databases">
        <authorList>
            <consortium name="DOE Joint Genome Institute"/>
            <person name="Min B."/>
            <person name="Riley R."/>
            <person name="Sierra-Patev S."/>
            <person name="Naranjo-Ortiz M."/>
            <person name="Looney B."/>
            <person name="Konkel Z."/>
            <person name="Slot J.C."/>
            <person name="Sakamoto Y."/>
            <person name="Steenwyk J.L."/>
            <person name="Rokas A."/>
            <person name="Carro J."/>
            <person name="Camarero S."/>
            <person name="Ferreira P."/>
            <person name="Molpeceres G."/>
            <person name="Ruiz-Duenas F.J."/>
            <person name="Serrano A."/>
            <person name="Henrissat B."/>
            <person name="Drula E."/>
            <person name="Hughes K.W."/>
            <person name="Mata J.L."/>
            <person name="Ishikawa N.K."/>
            <person name="Vargas-Isla R."/>
            <person name="Ushijima S."/>
            <person name="Smith C.A."/>
            <person name="Ahrendt S."/>
            <person name="Andreopoulos W."/>
            <person name="He G."/>
            <person name="Labutti K."/>
            <person name="Lipzen A."/>
            <person name="Ng V."/>
            <person name="Sandor L."/>
            <person name="Barry K."/>
            <person name="Martinez A.T."/>
            <person name="Xiao Y."/>
            <person name="Gibbons J.G."/>
            <person name="Terashima K."/>
            <person name="Hibbett D.S."/>
            <person name="Grigoriev I.V."/>
        </authorList>
    </citation>
    <scope>NUCLEOTIDE SEQUENCE</scope>
    <source>
        <strain evidence="2">TFB10827</strain>
    </source>
</reference>
<keyword evidence="1" id="KW-0472">Membrane</keyword>
<keyword evidence="1" id="KW-0812">Transmembrane</keyword>
<sequence length="253" mass="27320">MVGRRKQSLDWIVFFISRTAIIFSIACLPIRHLNTIPARKYLILRAVATNYAGIGVWSNSFDAQLDSLLLKIAILEGVANSDIQNGTTWKPWMLLRTSLPHAYHQDTTPKLYNALKSHYEPLGTRTPSRTSGQQLVPDRSLLLIHPFIVLSDITAGAGSVVGDAASLSLRAQFDTDSNTSLNLAQSSTDGLGDSANNSASSSVTVAGPCLASFVLVGGVVVGSLMVLSRDPSSYYNADLSHDVLQSTWSEQKN</sequence>
<feature type="transmembrane region" description="Helical" evidence="1">
    <location>
        <begin position="12"/>
        <end position="30"/>
    </location>
</feature>
<accession>A0ABQ8Q419</accession>
<dbReference type="Proteomes" id="UP001163828">
    <property type="component" value="Unassembled WGS sequence"/>
</dbReference>
<evidence type="ECO:0000313" key="3">
    <source>
        <dbReference type="Proteomes" id="UP001163828"/>
    </source>
</evidence>
<evidence type="ECO:0000313" key="2">
    <source>
        <dbReference type="EMBL" id="KAJ3992594.1"/>
    </source>
</evidence>
<keyword evidence="1" id="KW-1133">Transmembrane helix</keyword>
<comment type="caution">
    <text evidence="2">The sequence shown here is derived from an EMBL/GenBank/DDBJ whole genome shotgun (WGS) entry which is preliminary data.</text>
</comment>
<protein>
    <submittedName>
        <fullName evidence="2">Uncharacterized protein</fullName>
    </submittedName>
</protein>
<keyword evidence="3" id="KW-1185">Reference proteome</keyword>
<evidence type="ECO:0000256" key="1">
    <source>
        <dbReference type="SAM" id="Phobius"/>
    </source>
</evidence>
<proteinExistence type="predicted"/>
<organism evidence="2 3">
    <name type="scientific">Lentinula boryana</name>
    <dbReference type="NCBI Taxonomy" id="40481"/>
    <lineage>
        <taxon>Eukaryota</taxon>
        <taxon>Fungi</taxon>
        <taxon>Dikarya</taxon>
        <taxon>Basidiomycota</taxon>
        <taxon>Agaricomycotina</taxon>
        <taxon>Agaricomycetes</taxon>
        <taxon>Agaricomycetidae</taxon>
        <taxon>Agaricales</taxon>
        <taxon>Marasmiineae</taxon>
        <taxon>Omphalotaceae</taxon>
        <taxon>Lentinula</taxon>
    </lineage>
</organism>
<dbReference type="EMBL" id="MU790840">
    <property type="protein sequence ID" value="KAJ3992594.1"/>
    <property type="molecule type" value="Genomic_DNA"/>
</dbReference>
<feature type="transmembrane region" description="Helical" evidence="1">
    <location>
        <begin position="205"/>
        <end position="227"/>
    </location>
</feature>
<gene>
    <name evidence="2" type="ORF">F5050DRAFT_1715162</name>
</gene>